<reference evidence="1 2" key="1">
    <citation type="submission" date="2019-06" db="EMBL/GenBank/DDBJ databases">
        <title>Enrichment of Autotrophic Halophilic Microorganisms from Red Sea Brine Pool Using Microbial Electrosynthesis System.</title>
        <authorList>
            <person name="Alqahtani M.F."/>
            <person name="Bajracharya S."/>
            <person name="Katuri K.P."/>
            <person name="Ali M."/>
            <person name="Saikaly P.E."/>
        </authorList>
    </citation>
    <scope>NUCLEOTIDE SEQUENCE [LARGE SCALE GENOMIC DNA]</scope>
    <source>
        <strain evidence="1">MES6</strain>
    </source>
</reference>
<proteinExistence type="predicted"/>
<gene>
    <name evidence="1" type="ORF">FH759_07260</name>
</gene>
<sequence length="63" mass="7167">MRLTPGGRFFVAQTLLKQQDQALFAEFLPSLEAELERIDGQIGWGYPDELSDHLADLQDAFEK</sequence>
<dbReference type="Proteomes" id="UP000483078">
    <property type="component" value="Unassembled WGS sequence"/>
</dbReference>
<dbReference type="EMBL" id="VENJ01000008">
    <property type="protein sequence ID" value="MTJ04473.1"/>
    <property type="molecule type" value="Genomic_DNA"/>
</dbReference>
<evidence type="ECO:0000313" key="1">
    <source>
        <dbReference type="EMBL" id="MTJ04473.1"/>
    </source>
</evidence>
<organism evidence="1 2">
    <name type="scientific">Sediminimonas qiaohouensis</name>
    <dbReference type="NCBI Taxonomy" id="552061"/>
    <lineage>
        <taxon>Bacteria</taxon>
        <taxon>Pseudomonadati</taxon>
        <taxon>Pseudomonadota</taxon>
        <taxon>Alphaproteobacteria</taxon>
        <taxon>Rhodobacterales</taxon>
        <taxon>Roseobacteraceae</taxon>
        <taxon>Sediminimonas</taxon>
    </lineage>
</organism>
<protein>
    <submittedName>
        <fullName evidence="1">Uncharacterized protein</fullName>
    </submittedName>
</protein>
<dbReference type="AlphaFoldDB" id="A0A7C9L7C6"/>
<accession>A0A7C9L7C6</accession>
<name>A0A7C9L7C6_9RHOB</name>
<evidence type="ECO:0000313" key="2">
    <source>
        <dbReference type="Proteomes" id="UP000483078"/>
    </source>
</evidence>
<dbReference type="RefSeq" id="WP_273249135.1">
    <property type="nucleotide sequence ID" value="NZ_VENJ01000008.1"/>
</dbReference>
<comment type="caution">
    <text evidence="1">The sequence shown here is derived from an EMBL/GenBank/DDBJ whole genome shotgun (WGS) entry which is preliminary data.</text>
</comment>